<protein>
    <submittedName>
        <fullName evidence="8">NAD(P)H-dependent oxidoreductase</fullName>
    </submittedName>
</protein>
<keyword evidence="6" id="KW-0560">Oxidoreductase</keyword>
<keyword evidence="4" id="KW-0288">FMN</keyword>
<organism evidence="8 9">
    <name type="scientific">Taishania pollutisoli</name>
    <dbReference type="NCBI Taxonomy" id="2766479"/>
    <lineage>
        <taxon>Bacteria</taxon>
        <taxon>Pseudomonadati</taxon>
        <taxon>Bacteroidota</taxon>
        <taxon>Flavobacteriia</taxon>
        <taxon>Flavobacteriales</taxon>
        <taxon>Crocinitomicaceae</taxon>
        <taxon>Taishania</taxon>
    </lineage>
</organism>
<keyword evidence="9" id="KW-1185">Reference proteome</keyword>
<dbReference type="SUPFAM" id="SSF55469">
    <property type="entry name" value="FMN-dependent nitroreductase-like"/>
    <property type="match status" value="1"/>
</dbReference>
<dbReference type="InterPro" id="IPR029479">
    <property type="entry name" value="Nitroreductase"/>
</dbReference>
<keyword evidence="5" id="KW-0521">NADP</keyword>
<dbReference type="InterPro" id="IPR033878">
    <property type="entry name" value="NfsB-like"/>
</dbReference>
<gene>
    <name evidence="8" type="ORF">H9Y05_14580</name>
</gene>
<evidence type="ECO:0000256" key="4">
    <source>
        <dbReference type="ARBA" id="ARBA00022643"/>
    </source>
</evidence>
<dbReference type="AlphaFoldDB" id="A0A8J6P7W3"/>
<dbReference type="Pfam" id="PF00881">
    <property type="entry name" value="Nitroreductase"/>
    <property type="match status" value="1"/>
</dbReference>
<evidence type="ECO:0000313" key="8">
    <source>
        <dbReference type="EMBL" id="MBC9813699.1"/>
    </source>
</evidence>
<dbReference type="Proteomes" id="UP000652681">
    <property type="component" value="Unassembled WGS sequence"/>
</dbReference>
<dbReference type="RefSeq" id="WP_216714705.1">
    <property type="nucleotide sequence ID" value="NZ_JACVEL010000013.1"/>
</dbReference>
<dbReference type="EMBL" id="JACVEL010000013">
    <property type="protein sequence ID" value="MBC9813699.1"/>
    <property type="molecule type" value="Genomic_DNA"/>
</dbReference>
<evidence type="ECO:0000256" key="6">
    <source>
        <dbReference type="ARBA" id="ARBA00023002"/>
    </source>
</evidence>
<dbReference type="Gene3D" id="3.40.109.10">
    <property type="entry name" value="NADH Oxidase"/>
    <property type="match status" value="1"/>
</dbReference>
<dbReference type="GO" id="GO:0016491">
    <property type="term" value="F:oxidoreductase activity"/>
    <property type="evidence" value="ECO:0007669"/>
    <property type="project" value="UniProtKB-KW"/>
</dbReference>
<evidence type="ECO:0000259" key="7">
    <source>
        <dbReference type="Pfam" id="PF00881"/>
    </source>
</evidence>
<name>A0A8J6P7W3_9FLAO</name>
<evidence type="ECO:0000256" key="3">
    <source>
        <dbReference type="ARBA" id="ARBA00022630"/>
    </source>
</evidence>
<sequence length="211" mass="24573">MNHSIIHHLNWRYATKRYDQTRVIPDQTIDLIKEALRLTPTSYGLQPLKFLLIKNQEIRKQLLNYSYNQQSITDASHLIVIASYRDIQSDEIDQYMQNTAVTRDLPLEQLSGYSDFLKRIMNNQTTEQKTTWAQKQAYITLGVLVDICAQLKVDATPIEGFDVKGYDAILNLEEKGLTSTIVVPIGYRHQDDVTQHWKKVRKPAEELFEIY</sequence>
<proteinExistence type="inferred from homology"/>
<evidence type="ECO:0000256" key="5">
    <source>
        <dbReference type="ARBA" id="ARBA00022857"/>
    </source>
</evidence>
<comment type="similarity">
    <text evidence="2">Belongs to the nitroreductase family.</text>
</comment>
<dbReference type="InterPro" id="IPR000415">
    <property type="entry name" value="Nitroreductase-like"/>
</dbReference>
<feature type="domain" description="Nitroreductase" evidence="7">
    <location>
        <begin position="10"/>
        <end position="187"/>
    </location>
</feature>
<comment type="cofactor">
    <cofactor evidence="1">
        <name>FMN</name>
        <dbReference type="ChEBI" id="CHEBI:58210"/>
    </cofactor>
</comment>
<evidence type="ECO:0000313" key="9">
    <source>
        <dbReference type="Proteomes" id="UP000652681"/>
    </source>
</evidence>
<dbReference type="PANTHER" id="PTHR43673">
    <property type="entry name" value="NAD(P)H NITROREDUCTASE YDGI-RELATED"/>
    <property type="match status" value="1"/>
</dbReference>
<dbReference type="CDD" id="cd02149">
    <property type="entry name" value="NfsB-like"/>
    <property type="match status" value="1"/>
</dbReference>
<accession>A0A8J6P7W3</accession>
<comment type="caution">
    <text evidence="8">The sequence shown here is derived from an EMBL/GenBank/DDBJ whole genome shotgun (WGS) entry which is preliminary data.</text>
</comment>
<keyword evidence="3" id="KW-0285">Flavoprotein</keyword>
<dbReference type="PANTHER" id="PTHR43673:SF2">
    <property type="entry name" value="NITROREDUCTASE"/>
    <property type="match status" value="1"/>
</dbReference>
<evidence type="ECO:0000256" key="2">
    <source>
        <dbReference type="ARBA" id="ARBA00007118"/>
    </source>
</evidence>
<evidence type="ECO:0000256" key="1">
    <source>
        <dbReference type="ARBA" id="ARBA00001917"/>
    </source>
</evidence>
<reference evidence="8" key="1">
    <citation type="submission" date="2020-09" db="EMBL/GenBank/DDBJ databases">
        <title>Taishania pollutisoli gen. nov., sp. nov., Isolated from Tetrabromobisphenol A-Contaminated Soil.</title>
        <authorList>
            <person name="Chen Q."/>
        </authorList>
    </citation>
    <scope>NUCLEOTIDE SEQUENCE</scope>
    <source>
        <strain evidence="8">CZZ-1</strain>
    </source>
</reference>